<comment type="catalytic activity">
    <reaction evidence="5">
        <text>(6S)-5-formyl-5,6,7,8-tetrahydrofolate + ATP = (6R)-5,10-methenyltetrahydrofolate + ADP + phosphate</text>
        <dbReference type="Rhea" id="RHEA:10488"/>
        <dbReference type="ChEBI" id="CHEBI:30616"/>
        <dbReference type="ChEBI" id="CHEBI:43474"/>
        <dbReference type="ChEBI" id="CHEBI:57455"/>
        <dbReference type="ChEBI" id="CHEBI:57457"/>
        <dbReference type="ChEBI" id="CHEBI:456216"/>
        <dbReference type="EC" id="6.3.3.2"/>
    </reaction>
</comment>
<comment type="caution">
    <text evidence="6">The sequence shown here is derived from an EMBL/GenBank/DDBJ whole genome shotgun (WGS) entry which is preliminary data.</text>
</comment>
<dbReference type="RefSeq" id="WP_096591987.1">
    <property type="nucleotide sequence ID" value="NZ_CP094734.1"/>
</dbReference>
<dbReference type="PANTHER" id="PTHR23407:SF1">
    <property type="entry name" value="5-FORMYLTETRAHYDROFOLATE CYCLO-LIGASE"/>
    <property type="match status" value="1"/>
</dbReference>
<dbReference type="PANTHER" id="PTHR23407">
    <property type="entry name" value="ATPASE INHIBITOR/5-FORMYLTETRAHYDROFOLATE CYCLO-LIGASE"/>
    <property type="match status" value="1"/>
</dbReference>
<dbReference type="GO" id="GO:0009396">
    <property type="term" value="P:folic acid-containing compound biosynthetic process"/>
    <property type="evidence" value="ECO:0007669"/>
    <property type="project" value="TreeGrafter"/>
</dbReference>
<evidence type="ECO:0000256" key="5">
    <source>
        <dbReference type="RuleBase" id="RU361279"/>
    </source>
</evidence>
<evidence type="ECO:0000313" key="7">
    <source>
        <dbReference type="Proteomes" id="UP000218335"/>
    </source>
</evidence>
<dbReference type="PIRSF" id="PIRSF006806">
    <property type="entry name" value="FTHF_cligase"/>
    <property type="match status" value="1"/>
</dbReference>
<dbReference type="Pfam" id="PF01812">
    <property type="entry name" value="5-FTHF_cyc-lig"/>
    <property type="match status" value="1"/>
</dbReference>
<name>A0A2A4H172_9STAP</name>
<keyword evidence="5" id="KW-0460">Magnesium</keyword>
<protein>
    <recommendedName>
        <fullName evidence="5">5-formyltetrahydrofolate cyclo-ligase</fullName>
        <ecNumber evidence="5">6.3.3.2</ecNumber>
    </recommendedName>
</protein>
<dbReference type="Gene3D" id="3.40.50.10420">
    <property type="entry name" value="NagB/RpiA/CoA transferase-like"/>
    <property type="match status" value="1"/>
</dbReference>
<evidence type="ECO:0000256" key="1">
    <source>
        <dbReference type="ARBA" id="ARBA00010638"/>
    </source>
</evidence>
<keyword evidence="2 4" id="KW-0547">Nucleotide-binding</keyword>
<dbReference type="GO" id="GO:0046872">
    <property type="term" value="F:metal ion binding"/>
    <property type="evidence" value="ECO:0007669"/>
    <property type="project" value="UniProtKB-KW"/>
</dbReference>
<dbReference type="InterPro" id="IPR002698">
    <property type="entry name" value="FTHF_cligase"/>
</dbReference>
<evidence type="ECO:0000313" key="6">
    <source>
        <dbReference type="EMBL" id="PCF57337.1"/>
    </source>
</evidence>
<feature type="binding site" evidence="4">
    <location>
        <position position="54"/>
    </location>
    <ligand>
        <name>substrate</name>
    </ligand>
</feature>
<dbReference type="GO" id="GO:0005524">
    <property type="term" value="F:ATP binding"/>
    <property type="evidence" value="ECO:0007669"/>
    <property type="project" value="UniProtKB-KW"/>
</dbReference>
<accession>A0A2A4H172</accession>
<dbReference type="GO" id="GO:0030272">
    <property type="term" value="F:5-formyltetrahydrofolate cyclo-ligase activity"/>
    <property type="evidence" value="ECO:0007669"/>
    <property type="project" value="UniProtKB-EC"/>
</dbReference>
<dbReference type="SUPFAM" id="SSF100950">
    <property type="entry name" value="NagB/RpiA/CoA transferase-like"/>
    <property type="match status" value="1"/>
</dbReference>
<dbReference type="Proteomes" id="UP000218335">
    <property type="component" value="Unassembled WGS sequence"/>
</dbReference>
<reference evidence="6 7" key="1">
    <citation type="journal article" date="2017" name="PLoS ONE">
        <title>Development of a real-time PCR for detection of Staphylococcus pseudintermedius using a novel automated comparison of whole-genome sequences.</title>
        <authorList>
            <person name="Verstappen K.M."/>
            <person name="Huijbregts L."/>
            <person name="Spaninks M."/>
            <person name="Wagenaar J.A."/>
            <person name="Fluit A.C."/>
            <person name="Duim B."/>
        </authorList>
    </citation>
    <scope>NUCLEOTIDE SEQUENCE [LARGE SCALE GENOMIC DNA]</scope>
    <source>
        <strain evidence="6 7">215070706401-1</strain>
    </source>
</reference>
<gene>
    <name evidence="6" type="ORF">B5C08_00995</name>
</gene>
<dbReference type="InterPro" id="IPR024185">
    <property type="entry name" value="FTHF_cligase-like_sf"/>
</dbReference>
<dbReference type="AlphaFoldDB" id="A0A2A4H172"/>
<comment type="similarity">
    <text evidence="1 5">Belongs to the 5-formyltetrahydrofolate cyclo-ligase family.</text>
</comment>
<organism evidence="6 7">
    <name type="scientific">Staphylococcus delphini</name>
    <dbReference type="NCBI Taxonomy" id="53344"/>
    <lineage>
        <taxon>Bacteria</taxon>
        <taxon>Bacillati</taxon>
        <taxon>Bacillota</taxon>
        <taxon>Bacilli</taxon>
        <taxon>Bacillales</taxon>
        <taxon>Staphylococcaceae</taxon>
        <taxon>Staphylococcus</taxon>
        <taxon>Staphylococcus intermedius group</taxon>
    </lineage>
</organism>
<keyword evidence="5" id="KW-0479">Metal-binding</keyword>
<evidence type="ECO:0000256" key="3">
    <source>
        <dbReference type="ARBA" id="ARBA00022840"/>
    </source>
</evidence>
<feature type="binding site" evidence="4">
    <location>
        <position position="49"/>
    </location>
    <ligand>
        <name>substrate</name>
    </ligand>
</feature>
<dbReference type="GeneID" id="77324954"/>
<dbReference type="EC" id="6.3.3.2" evidence="5"/>
<dbReference type="EMBL" id="MWUU01000001">
    <property type="protein sequence ID" value="PCF57337.1"/>
    <property type="molecule type" value="Genomic_DNA"/>
</dbReference>
<keyword evidence="3 4" id="KW-0067">ATP-binding</keyword>
<feature type="binding site" evidence="4">
    <location>
        <begin position="3"/>
        <end position="7"/>
    </location>
    <ligand>
        <name>ATP</name>
        <dbReference type="ChEBI" id="CHEBI:30616"/>
    </ligand>
</feature>
<dbReference type="InterPro" id="IPR037171">
    <property type="entry name" value="NagB/RpiA_transferase-like"/>
</dbReference>
<dbReference type="NCBIfam" id="TIGR02727">
    <property type="entry name" value="MTHFS_bact"/>
    <property type="match status" value="1"/>
</dbReference>
<evidence type="ECO:0000256" key="4">
    <source>
        <dbReference type="PIRSR" id="PIRSR006806-1"/>
    </source>
</evidence>
<sequence length="179" mass="20575">MTKKALRQATLQKMKMLQTEQKKAADRWLFEQLIQHPKYQQAKQLGLVLSMSHEVATDPIIRHAINEGKTVYVPTTDYEKKAMVFQQFTTFDQLATDDKGIRYIQVDSPVQNDLDLVIVPGVVFNQDGYRIGYGGGYFDRYLSQYAPTNLSLIYDIQLNEIVDIEPHDYPVSELIIAKT</sequence>
<evidence type="ECO:0000256" key="2">
    <source>
        <dbReference type="ARBA" id="ARBA00022741"/>
    </source>
</evidence>
<keyword evidence="6" id="KW-0436">Ligase</keyword>
<comment type="cofactor">
    <cofactor evidence="5">
        <name>Mg(2+)</name>
        <dbReference type="ChEBI" id="CHEBI:18420"/>
    </cofactor>
</comment>
<proteinExistence type="inferred from homology"/>
<dbReference type="GO" id="GO:0035999">
    <property type="term" value="P:tetrahydrofolate interconversion"/>
    <property type="evidence" value="ECO:0007669"/>
    <property type="project" value="TreeGrafter"/>
</dbReference>